<dbReference type="CDD" id="cd14740">
    <property type="entry name" value="PAAR_4"/>
    <property type="match status" value="1"/>
</dbReference>
<evidence type="ECO:0000256" key="2">
    <source>
        <dbReference type="ARBA" id="ARBA00022801"/>
    </source>
</evidence>
<evidence type="ECO:0000259" key="4">
    <source>
        <dbReference type="SMART" id="SM00245"/>
    </source>
</evidence>
<dbReference type="Gene3D" id="3.90.226.10">
    <property type="entry name" value="2-enoyl-CoA Hydratase, Chain A, domain 1"/>
    <property type="match status" value="1"/>
</dbReference>
<dbReference type="GO" id="GO:0030288">
    <property type="term" value="C:outer membrane-bounded periplasmic space"/>
    <property type="evidence" value="ECO:0007669"/>
    <property type="project" value="TreeGrafter"/>
</dbReference>
<evidence type="ECO:0000313" key="6">
    <source>
        <dbReference type="Proteomes" id="UP000019678"/>
    </source>
</evidence>
<dbReference type="GO" id="GO:0004175">
    <property type="term" value="F:endopeptidase activity"/>
    <property type="evidence" value="ECO:0007669"/>
    <property type="project" value="TreeGrafter"/>
</dbReference>
<dbReference type="CDD" id="cd07560">
    <property type="entry name" value="Peptidase_S41_CPP"/>
    <property type="match status" value="1"/>
</dbReference>
<dbReference type="PANTHER" id="PTHR32060">
    <property type="entry name" value="TAIL-SPECIFIC PROTEASE"/>
    <property type="match status" value="1"/>
</dbReference>
<dbReference type="InterPro" id="IPR029045">
    <property type="entry name" value="ClpP/crotonase-like_dom_sf"/>
</dbReference>
<protein>
    <submittedName>
        <fullName evidence="5">Protease</fullName>
    </submittedName>
</protein>
<dbReference type="AlphaFoldDB" id="A0A017TGC7"/>
<gene>
    <name evidence="5" type="ORF">CAP_6060</name>
</gene>
<name>A0A017TGC7_9BACT</name>
<dbReference type="PANTHER" id="PTHR32060:SF30">
    <property type="entry name" value="CARBOXY-TERMINAL PROCESSING PROTEASE CTPA"/>
    <property type="match status" value="1"/>
</dbReference>
<evidence type="ECO:0000313" key="5">
    <source>
        <dbReference type="EMBL" id="EYF08299.1"/>
    </source>
</evidence>
<keyword evidence="3" id="KW-0720">Serine protease</keyword>
<accession>A0A017TGC7</accession>
<dbReference type="GO" id="GO:0007165">
    <property type="term" value="P:signal transduction"/>
    <property type="evidence" value="ECO:0007669"/>
    <property type="project" value="TreeGrafter"/>
</dbReference>
<dbReference type="eggNOG" id="COG0793">
    <property type="taxonomic scope" value="Bacteria"/>
</dbReference>
<dbReference type="Pfam" id="PF03572">
    <property type="entry name" value="Peptidase_S41"/>
    <property type="match status" value="1"/>
</dbReference>
<dbReference type="SUPFAM" id="SSF52096">
    <property type="entry name" value="ClpP/crotonase"/>
    <property type="match status" value="1"/>
</dbReference>
<evidence type="ECO:0000256" key="1">
    <source>
        <dbReference type="ARBA" id="ARBA00022670"/>
    </source>
</evidence>
<sequence length="376" mass="38688">MLPASNKGLGMSFGFPDVCRTPVGPAIVPVPYPNIALNAQAATFSPIVKVAMIPALNMASIIAMTSGDEAGIAHHTIKGRGAYLTGNPIVHVDKLPAVHLTCRTTGNNANNMLGMVVIPSVVHVLYTYAAPTAAPRPFTAADAADLARATRGAPLDAHLHDDGIGLIRIDVFSPALPALVFTAVRALEAQRHAAHEPLATLIVDLRGCPGGTLTAAIDLASDFLDPSALVVTTLDPDGDEVAHRARGPRLYSFPLVVLVDGGTASAAELFAGSLAAHGRATLVGTRTYGKGTAQALVPCPPLPSSTAEHDAPMAHMATLACHRLPDGRDLDGVGLAPDHAVDDDTETLGVALALARTAVALSAPARHHHTPTPGED</sequence>
<dbReference type="SMART" id="SM00245">
    <property type="entry name" value="TSPc"/>
    <property type="match status" value="1"/>
</dbReference>
<proteinExistence type="predicted"/>
<organism evidence="5 6">
    <name type="scientific">Chondromyces apiculatus DSM 436</name>
    <dbReference type="NCBI Taxonomy" id="1192034"/>
    <lineage>
        <taxon>Bacteria</taxon>
        <taxon>Pseudomonadati</taxon>
        <taxon>Myxococcota</taxon>
        <taxon>Polyangia</taxon>
        <taxon>Polyangiales</taxon>
        <taxon>Polyangiaceae</taxon>
        <taxon>Chondromyces</taxon>
    </lineage>
</organism>
<comment type="caution">
    <text evidence="5">The sequence shown here is derived from an EMBL/GenBank/DDBJ whole genome shotgun (WGS) entry which is preliminary data.</text>
</comment>
<dbReference type="STRING" id="1192034.CAP_6060"/>
<dbReference type="InterPro" id="IPR005151">
    <property type="entry name" value="Tail-specific_protease"/>
</dbReference>
<keyword evidence="1 5" id="KW-0645">Protease</keyword>
<dbReference type="RefSeq" id="WP_052374126.1">
    <property type="nucleotide sequence ID" value="NZ_ASRX01000005.1"/>
</dbReference>
<dbReference type="InterPro" id="IPR004447">
    <property type="entry name" value="Peptidase_S41A"/>
</dbReference>
<feature type="domain" description="Tail specific protease" evidence="4">
    <location>
        <begin position="139"/>
        <end position="342"/>
    </location>
</feature>
<dbReference type="GO" id="GO:0006508">
    <property type="term" value="P:proteolysis"/>
    <property type="evidence" value="ECO:0007669"/>
    <property type="project" value="UniProtKB-KW"/>
</dbReference>
<reference evidence="5 6" key="1">
    <citation type="submission" date="2013-05" db="EMBL/GenBank/DDBJ databases">
        <title>Genome assembly of Chondromyces apiculatus DSM 436.</title>
        <authorList>
            <person name="Sharma G."/>
            <person name="Khatri I."/>
            <person name="Kaur C."/>
            <person name="Mayilraj S."/>
            <person name="Subramanian S."/>
        </authorList>
    </citation>
    <scope>NUCLEOTIDE SEQUENCE [LARGE SCALE GENOMIC DNA]</scope>
    <source>
        <strain evidence="5 6">DSM 436</strain>
    </source>
</reference>
<dbReference type="Proteomes" id="UP000019678">
    <property type="component" value="Unassembled WGS sequence"/>
</dbReference>
<dbReference type="Pfam" id="PF13665">
    <property type="entry name" value="Tox-PAAR-like"/>
    <property type="match status" value="1"/>
</dbReference>
<dbReference type="GO" id="GO:0008236">
    <property type="term" value="F:serine-type peptidase activity"/>
    <property type="evidence" value="ECO:0007669"/>
    <property type="project" value="UniProtKB-KW"/>
</dbReference>
<evidence type="ECO:0000256" key="3">
    <source>
        <dbReference type="ARBA" id="ARBA00022825"/>
    </source>
</evidence>
<keyword evidence="6" id="KW-1185">Reference proteome</keyword>
<keyword evidence="2" id="KW-0378">Hydrolase</keyword>
<dbReference type="EMBL" id="ASRX01000005">
    <property type="protein sequence ID" value="EYF08299.1"/>
    <property type="molecule type" value="Genomic_DNA"/>
</dbReference>
<dbReference type="OrthoDB" id="127841at2"/>